<evidence type="ECO:0000256" key="4">
    <source>
        <dbReference type="ARBA" id="ARBA00022771"/>
    </source>
</evidence>
<dbReference type="InterPro" id="IPR007219">
    <property type="entry name" value="XnlR_reg_dom"/>
</dbReference>
<comment type="subcellular location">
    <subcellularLocation>
        <location evidence="1">Nucleus</location>
    </subcellularLocation>
</comment>
<feature type="domain" description="C2H2-type" evidence="9">
    <location>
        <begin position="126"/>
        <end position="155"/>
    </location>
</feature>
<evidence type="ECO:0000256" key="6">
    <source>
        <dbReference type="ARBA" id="ARBA00023242"/>
    </source>
</evidence>
<comment type="caution">
    <text evidence="10">The sequence shown here is derived from an EMBL/GenBank/DDBJ whole genome shotgun (WGS) entry which is preliminary data.</text>
</comment>
<evidence type="ECO:0000256" key="8">
    <source>
        <dbReference type="SAM" id="MobiDB-lite"/>
    </source>
</evidence>
<evidence type="ECO:0000256" key="2">
    <source>
        <dbReference type="ARBA" id="ARBA00022723"/>
    </source>
</evidence>
<keyword evidence="11" id="KW-1185">Reference proteome</keyword>
<feature type="region of interest" description="Disordered" evidence="8">
    <location>
        <begin position="1"/>
        <end position="135"/>
    </location>
</feature>
<name>A0ABR3YSS0_9PEZI</name>
<dbReference type="PANTHER" id="PTHR40626:SF11">
    <property type="entry name" value="ZINC FINGER PROTEIN YPR022C"/>
    <property type="match status" value="1"/>
</dbReference>
<evidence type="ECO:0000256" key="5">
    <source>
        <dbReference type="ARBA" id="ARBA00022833"/>
    </source>
</evidence>
<keyword evidence="4 7" id="KW-0863">Zinc-finger</keyword>
<reference evidence="10 11" key="1">
    <citation type="journal article" date="2024" name="IMA Fungus">
        <title>IMA Genome - F19 : A genome assembly and annotation guide to empower mycologists, including annotated draft genome sequences of Ceratocystis pirilliformis, Diaporthe australafricana, Fusarium ophioides, Paecilomyces lecythidis, and Sporothrix stenoceras.</title>
        <authorList>
            <person name="Aylward J."/>
            <person name="Wilson A.M."/>
            <person name="Visagie C.M."/>
            <person name="Spraker J."/>
            <person name="Barnes I."/>
            <person name="Buitendag C."/>
            <person name="Ceriani C."/>
            <person name="Del Mar Angel L."/>
            <person name="du Plessis D."/>
            <person name="Fuchs T."/>
            <person name="Gasser K."/>
            <person name="Kramer D."/>
            <person name="Li W."/>
            <person name="Munsamy K."/>
            <person name="Piso A."/>
            <person name="Price J.L."/>
            <person name="Sonnekus B."/>
            <person name="Thomas C."/>
            <person name="van der Nest A."/>
            <person name="van Dijk A."/>
            <person name="van Heerden A."/>
            <person name="van Vuuren N."/>
            <person name="Yilmaz N."/>
            <person name="Duong T.A."/>
            <person name="van der Merwe N.A."/>
            <person name="Wingfield M.J."/>
            <person name="Wingfield B.D."/>
        </authorList>
    </citation>
    <scope>NUCLEOTIDE SEQUENCE [LARGE SCALE GENOMIC DNA]</scope>
    <source>
        <strain evidence="10 11">CMW 5346</strain>
    </source>
</reference>
<proteinExistence type="predicted"/>
<dbReference type="EMBL" id="JAWCUI010000053">
    <property type="protein sequence ID" value="KAL1891384.1"/>
    <property type="molecule type" value="Genomic_DNA"/>
</dbReference>
<feature type="compositionally biased region" description="Gly residues" evidence="8">
    <location>
        <begin position="260"/>
        <end position="276"/>
    </location>
</feature>
<dbReference type="Proteomes" id="UP001583186">
    <property type="component" value="Unassembled WGS sequence"/>
</dbReference>
<dbReference type="PROSITE" id="PS50157">
    <property type="entry name" value="ZINC_FINGER_C2H2_2"/>
    <property type="match status" value="2"/>
</dbReference>
<evidence type="ECO:0000313" key="10">
    <source>
        <dbReference type="EMBL" id="KAL1891384.1"/>
    </source>
</evidence>
<feature type="compositionally biased region" description="Polar residues" evidence="8">
    <location>
        <begin position="287"/>
        <end position="296"/>
    </location>
</feature>
<evidence type="ECO:0000256" key="3">
    <source>
        <dbReference type="ARBA" id="ARBA00022737"/>
    </source>
</evidence>
<dbReference type="Pfam" id="PF04082">
    <property type="entry name" value="Fungal_trans"/>
    <property type="match status" value="1"/>
</dbReference>
<organism evidence="10 11">
    <name type="scientific">Sporothrix stenoceras</name>
    <dbReference type="NCBI Taxonomy" id="5173"/>
    <lineage>
        <taxon>Eukaryota</taxon>
        <taxon>Fungi</taxon>
        <taxon>Dikarya</taxon>
        <taxon>Ascomycota</taxon>
        <taxon>Pezizomycotina</taxon>
        <taxon>Sordariomycetes</taxon>
        <taxon>Sordariomycetidae</taxon>
        <taxon>Ophiostomatales</taxon>
        <taxon>Ophiostomataceae</taxon>
        <taxon>Sporothrix</taxon>
    </lineage>
</organism>
<dbReference type="PANTHER" id="PTHR40626">
    <property type="entry name" value="MIP31509P"/>
    <property type="match status" value="1"/>
</dbReference>
<keyword evidence="6" id="KW-0539">Nucleus</keyword>
<feature type="compositionally biased region" description="Polar residues" evidence="8">
    <location>
        <begin position="33"/>
        <end position="44"/>
    </location>
</feature>
<accession>A0ABR3YSS0</accession>
<feature type="region of interest" description="Disordered" evidence="8">
    <location>
        <begin position="181"/>
        <end position="296"/>
    </location>
</feature>
<feature type="compositionally biased region" description="Polar residues" evidence="8">
    <location>
        <begin position="232"/>
        <end position="248"/>
    </location>
</feature>
<feature type="compositionally biased region" description="Basic and acidic residues" evidence="8">
    <location>
        <begin position="50"/>
        <end position="60"/>
    </location>
</feature>
<dbReference type="InterPro" id="IPR036236">
    <property type="entry name" value="Znf_C2H2_sf"/>
</dbReference>
<protein>
    <recommendedName>
        <fullName evidence="9">C2H2-type domain-containing protein</fullName>
    </recommendedName>
</protein>
<dbReference type="InterPro" id="IPR051059">
    <property type="entry name" value="VerF-like"/>
</dbReference>
<dbReference type="InterPro" id="IPR013087">
    <property type="entry name" value="Znf_C2H2_type"/>
</dbReference>
<evidence type="ECO:0000259" key="9">
    <source>
        <dbReference type="PROSITE" id="PS50157"/>
    </source>
</evidence>
<dbReference type="CDD" id="cd12148">
    <property type="entry name" value="fungal_TF_MHR"/>
    <property type="match status" value="1"/>
</dbReference>
<keyword evidence="2" id="KW-0479">Metal-binding</keyword>
<dbReference type="PROSITE" id="PS00028">
    <property type="entry name" value="ZINC_FINGER_C2H2_1"/>
    <property type="match status" value="2"/>
</dbReference>
<dbReference type="SMART" id="SM00355">
    <property type="entry name" value="ZnF_C2H2"/>
    <property type="match status" value="2"/>
</dbReference>
<feature type="domain" description="C2H2-type" evidence="9">
    <location>
        <begin position="156"/>
        <end position="185"/>
    </location>
</feature>
<sequence length="1145" mass="126555">MTSVIAPPSAGSRHTETTNKPSRVAVVSRTKPPVSTDNSKTIQEPTPPHLKLEEEQERERGRHRIRSHGSHDKEESVSDTHGDGDNEANGDHVNHDNHDDNGDNSSNSDGPARKRRRSRKGLDKKFECPHSGCGKSYSRAEHLHRHQLNHTPKQIYMCDFPGCERHFVRLDLCNRHRDRHTAKGSALNRKDPMPGQSSPAPQEPRTPFVGAPGSTSPESLRPRRPAAPAGHNIQTSGGPLDLSTSGFNNKMPFSPMSGTPTGGYSNGFGSATGNGGEYTHTAHAPQDHQNNMYGNHAAQTPSTLQRLRPPYQSPVIAQRPAGQSNDMYDAMSPTISHPQSNMHSAGGFHNNSHPAATPQTSVFVATQNFPAFDLPPSNFVANNATNNGNSAVPGSAPHTPTTVTRDPLAAAGAASSSMDNTLNYSAAHGDYDAMPTQSGNEMMMLDQMSIPNTMTMFGADMLQKSPHVGLPEDFMVYLFNNTPTEGSPMVSYQNNYGDFPNRYGIAYPGNDISQAGYFPTAPQQVMSVTNLVDQDLPGSSLLSEEKSQELFELIKERFHENGHTPIGRRNDLITDGDRTNESHMLSRHMMQAYIVSYWVHFSDQVPILHKPTFAPDRAPNLLLIAIMTIGAACLDKSHNQETIKAGAELSNFLAWHLRWDLFMDSNFRPPAKLWVFQTLLLLELYEKMYSTRELHERAHIHHATTITLMRRGRSLIGKTSAESPPNPRVDGSDKDHNSRHSSTSGGVHTQDQWWNNWITNEATRRTAFAAFVIDSIHGTMFGHSTVMVAHEMRLPLPCDDRLWKATSGMDVTRAEAQLASEGTRSIAFLEGIKRTLSGIEVKTNAFGRTILMAGLLSVAWHMHQRDVQVNSLGGSQGLGGRDKWRGTLNRAFDSWKGDYDKSLQRRDSSGKVVDPYAYNGASNDDQSDVNVVFESRVVLHHLAHMATHVDIVDLQIYARAKRLLGRAIGNPDLTTVKRRMKDIWAPTAKARDATFYAIQFLCSVLLRNEGNSPLQVSAAINGGTTVAVADEPTYSARDDVLLNRPWVLYFAALVVWSYGYAVEGASPRTPVPQTWAEQVQEMREYLHRFGSIASPEDLKSQRGINQNSALLLVLQSTFSRARWELLHEGATLLGNCIQLNMGQME</sequence>
<keyword evidence="5" id="KW-0862">Zinc</keyword>
<evidence type="ECO:0000256" key="7">
    <source>
        <dbReference type="PROSITE-ProRule" id="PRU00042"/>
    </source>
</evidence>
<evidence type="ECO:0000256" key="1">
    <source>
        <dbReference type="ARBA" id="ARBA00004123"/>
    </source>
</evidence>
<dbReference type="SUPFAM" id="SSF57667">
    <property type="entry name" value="beta-beta-alpha zinc fingers"/>
    <property type="match status" value="1"/>
</dbReference>
<feature type="compositionally biased region" description="Basic and acidic residues" evidence="8">
    <location>
        <begin position="69"/>
        <end position="101"/>
    </location>
</feature>
<gene>
    <name evidence="10" type="ORF">Sste5346_007647</name>
</gene>
<feature type="region of interest" description="Disordered" evidence="8">
    <location>
        <begin position="717"/>
        <end position="747"/>
    </location>
</feature>
<evidence type="ECO:0000313" key="11">
    <source>
        <dbReference type="Proteomes" id="UP001583186"/>
    </source>
</evidence>
<dbReference type="Gene3D" id="3.30.160.60">
    <property type="entry name" value="Classic Zinc Finger"/>
    <property type="match status" value="1"/>
</dbReference>
<keyword evidence="3" id="KW-0677">Repeat</keyword>